<dbReference type="InterPro" id="IPR024977">
    <property type="entry name" value="Apc4-like_WD40_dom"/>
</dbReference>
<sequence length="459" mass="47133">MPGGRAKRGRAQAADPTAAGTHDDAHDDAPASGMTALHRWRSPPWRVAAATALSACPDGSAVAAAYEDGRVEAVPGWEGADLSSLAWAHDAFARRWRLFAASLDGAIYEVDFERQQLAHASDSYGGAVWALAAAPGGGGGRGDGGGGDSHDLVAACDDGSLRLLRVNAGAAGCEYVRMLAKAEGRALAVAWHPDGKAVVGSGSDGCIHAYDVASGRELMRITAAVHAAAPPCIWSLAVLPDGTIVSGGSDGATQFWEGRFGTLISRLQQHVADVLAVAASADGSLVYSAGVDPRVAVFKRVPDAGTGAERWAYLAHKSPHSHEIRALAAAPRGAGADELLLSGGVDGQLVLYPALRILQEHPVRLTKAPQAPLLQLAPRGPGGAPRLVVAQGRTLSLWRLGRAAPARAAPAVASGDAGAAAQSGPDLAVPDHEQEGDPLDLSEAPGCLAELRLRGPRHY</sequence>
<protein>
    <submittedName>
        <fullName evidence="4">U3 small nucleolar RNA-associated protein 4</fullName>
    </submittedName>
</protein>
<name>A0A0D2MHY3_9CHLO</name>
<proteinExistence type="predicted"/>
<evidence type="ECO:0000256" key="1">
    <source>
        <dbReference type="PROSITE-ProRule" id="PRU00221"/>
    </source>
</evidence>
<feature type="repeat" description="WD" evidence="1">
    <location>
        <begin position="179"/>
        <end position="220"/>
    </location>
</feature>
<feature type="region of interest" description="Disordered" evidence="2">
    <location>
        <begin position="1"/>
        <end position="31"/>
    </location>
</feature>
<dbReference type="InterPro" id="IPR036322">
    <property type="entry name" value="WD40_repeat_dom_sf"/>
</dbReference>
<dbReference type="PANTHER" id="PTHR44163">
    <property type="entry name" value="U3 SMALL NUCLEOLAR RNA-ASSOCIATED PROTEIN 4 HOMOLOG"/>
    <property type="match status" value="1"/>
</dbReference>
<evidence type="ECO:0000313" key="5">
    <source>
        <dbReference type="Proteomes" id="UP000054498"/>
    </source>
</evidence>
<evidence type="ECO:0000313" key="4">
    <source>
        <dbReference type="EMBL" id="KIZ00307.1"/>
    </source>
</evidence>
<dbReference type="PROSITE" id="PS50082">
    <property type="entry name" value="WD_REPEATS_2"/>
    <property type="match status" value="1"/>
</dbReference>
<accession>A0A0D2MHY3</accession>
<evidence type="ECO:0000256" key="2">
    <source>
        <dbReference type="SAM" id="MobiDB-lite"/>
    </source>
</evidence>
<dbReference type="GO" id="GO:0000462">
    <property type="term" value="P:maturation of SSU-rRNA from tricistronic rRNA transcript (SSU-rRNA, 5.8S rRNA, LSU-rRNA)"/>
    <property type="evidence" value="ECO:0007669"/>
    <property type="project" value="InterPro"/>
</dbReference>
<dbReference type="OrthoDB" id="8883818at2759"/>
<dbReference type="GO" id="GO:0030686">
    <property type="term" value="C:90S preribosome"/>
    <property type="evidence" value="ECO:0007669"/>
    <property type="project" value="InterPro"/>
</dbReference>
<dbReference type="Pfam" id="PF12894">
    <property type="entry name" value="ANAPC4_WD40"/>
    <property type="match status" value="1"/>
</dbReference>
<dbReference type="KEGG" id="mng:MNEG_7651"/>
<dbReference type="SMART" id="SM00320">
    <property type="entry name" value="WD40"/>
    <property type="match status" value="5"/>
</dbReference>
<dbReference type="GO" id="GO:0032040">
    <property type="term" value="C:small-subunit processome"/>
    <property type="evidence" value="ECO:0007669"/>
    <property type="project" value="TreeGrafter"/>
</dbReference>
<dbReference type="GeneID" id="25740527"/>
<dbReference type="InterPro" id="IPR046351">
    <property type="entry name" value="UTP4"/>
</dbReference>
<dbReference type="Proteomes" id="UP000054498">
    <property type="component" value="Unassembled WGS sequence"/>
</dbReference>
<dbReference type="GO" id="GO:0034455">
    <property type="term" value="C:t-UTP complex"/>
    <property type="evidence" value="ECO:0007669"/>
    <property type="project" value="TreeGrafter"/>
</dbReference>
<feature type="compositionally biased region" description="Low complexity" evidence="2">
    <location>
        <begin position="414"/>
        <end position="426"/>
    </location>
</feature>
<gene>
    <name evidence="4" type="ORF">MNEG_7651</name>
</gene>
<dbReference type="InterPro" id="IPR015943">
    <property type="entry name" value="WD40/YVTN_repeat-like_dom_sf"/>
</dbReference>
<dbReference type="STRING" id="145388.A0A0D2MHY3"/>
<dbReference type="Gene3D" id="2.130.10.10">
    <property type="entry name" value="YVTN repeat-like/Quinoprotein amine dehydrogenase"/>
    <property type="match status" value="2"/>
</dbReference>
<feature type="domain" description="Anaphase-promoting complex subunit 4-like WD40" evidence="3">
    <location>
        <begin position="150"/>
        <end position="224"/>
    </location>
</feature>
<dbReference type="Pfam" id="PF00400">
    <property type="entry name" value="WD40"/>
    <property type="match status" value="2"/>
</dbReference>
<dbReference type="GO" id="GO:0003723">
    <property type="term" value="F:RNA binding"/>
    <property type="evidence" value="ECO:0007669"/>
    <property type="project" value="TreeGrafter"/>
</dbReference>
<organism evidence="4 5">
    <name type="scientific">Monoraphidium neglectum</name>
    <dbReference type="NCBI Taxonomy" id="145388"/>
    <lineage>
        <taxon>Eukaryota</taxon>
        <taxon>Viridiplantae</taxon>
        <taxon>Chlorophyta</taxon>
        <taxon>core chlorophytes</taxon>
        <taxon>Chlorophyceae</taxon>
        <taxon>CS clade</taxon>
        <taxon>Sphaeropleales</taxon>
        <taxon>Selenastraceae</taxon>
        <taxon>Monoraphidium</taxon>
    </lineage>
</organism>
<reference evidence="4 5" key="1">
    <citation type="journal article" date="2013" name="BMC Genomics">
        <title>Reconstruction of the lipid metabolism for the microalga Monoraphidium neglectum from its genome sequence reveals characteristics suitable for biofuel production.</title>
        <authorList>
            <person name="Bogen C."/>
            <person name="Al-Dilaimi A."/>
            <person name="Albersmeier A."/>
            <person name="Wichmann J."/>
            <person name="Grundmann M."/>
            <person name="Rupp O."/>
            <person name="Lauersen K.J."/>
            <person name="Blifernez-Klassen O."/>
            <person name="Kalinowski J."/>
            <person name="Goesmann A."/>
            <person name="Mussgnug J.H."/>
            <person name="Kruse O."/>
        </authorList>
    </citation>
    <scope>NUCLEOTIDE SEQUENCE [LARGE SCALE GENOMIC DNA]</scope>
    <source>
        <strain evidence="4 5">SAG 48.87</strain>
    </source>
</reference>
<feature type="region of interest" description="Disordered" evidence="2">
    <location>
        <begin position="414"/>
        <end position="442"/>
    </location>
</feature>
<dbReference type="AlphaFoldDB" id="A0A0D2MHY3"/>
<evidence type="ECO:0000259" key="3">
    <source>
        <dbReference type="Pfam" id="PF12894"/>
    </source>
</evidence>
<keyword evidence="5" id="KW-1185">Reference proteome</keyword>
<dbReference type="EMBL" id="KK101594">
    <property type="protein sequence ID" value="KIZ00307.1"/>
    <property type="molecule type" value="Genomic_DNA"/>
</dbReference>
<dbReference type="SUPFAM" id="SSF50978">
    <property type="entry name" value="WD40 repeat-like"/>
    <property type="match status" value="1"/>
</dbReference>
<keyword evidence="1" id="KW-0853">WD repeat</keyword>
<dbReference type="PANTHER" id="PTHR44163:SF1">
    <property type="entry name" value="U3 SMALL NUCLEOLAR RNA-ASSOCIATED PROTEIN 4 HOMOLOG"/>
    <property type="match status" value="1"/>
</dbReference>
<feature type="compositionally biased region" description="Low complexity" evidence="2">
    <location>
        <begin position="11"/>
        <end position="20"/>
    </location>
</feature>
<dbReference type="RefSeq" id="XP_013899326.1">
    <property type="nucleotide sequence ID" value="XM_014043872.1"/>
</dbReference>
<feature type="compositionally biased region" description="Basic residues" evidence="2">
    <location>
        <begin position="1"/>
        <end position="10"/>
    </location>
</feature>
<dbReference type="InterPro" id="IPR001680">
    <property type="entry name" value="WD40_rpt"/>
</dbReference>